<dbReference type="EMBL" id="VOIH02000010">
    <property type="protein sequence ID" value="KAF3436229.1"/>
    <property type="molecule type" value="Genomic_DNA"/>
</dbReference>
<evidence type="ECO:0000256" key="2">
    <source>
        <dbReference type="ARBA" id="ARBA00009594"/>
    </source>
</evidence>
<feature type="coiled-coil region" evidence="8">
    <location>
        <begin position="184"/>
        <end position="236"/>
    </location>
</feature>
<dbReference type="AlphaFoldDB" id="A0A8K0DXV4"/>
<dbReference type="SUPFAM" id="SSF54495">
    <property type="entry name" value="UBC-like"/>
    <property type="match status" value="1"/>
</dbReference>
<keyword evidence="5 7" id="KW-0653">Protein transport</keyword>
<dbReference type="InterPro" id="IPR017916">
    <property type="entry name" value="SB_dom"/>
</dbReference>
<evidence type="ECO:0000313" key="11">
    <source>
        <dbReference type="EMBL" id="KAF3436229.1"/>
    </source>
</evidence>
<dbReference type="InterPro" id="IPR037202">
    <property type="entry name" value="ESCRT_assembly_dom"/>
</dbReference>
<comment type="subcellular location">
    <subcellularLocation>
        <location evidence="1">Endosome</location>
    </subcellularLocation>
</comment>
<evidence type="ECO:0000256" key="5">
    <source>
        <dbReference type="ARBA" id="ARBA00022927"/>
    </source>
</evidence>
<dbReference type="Proteomes" id="UP000796880">
    <property type="component" value="Unassembled WGS sequence"/>
</dbReference>
<keyword evidence="3 7" id="KW-0813">Transport</keyword>
<organism evidence="11 12">
    <name type="scientific">Rhamnella rubrinervis</name>
    <dbReference type="NCBI Taxonomy" id="2594499"/>
    <lineage>
        <taxon>Eukaryota</taxon>
        <taxon>Viridiplantae</taxon>
        <taxon>Streptophyta</taxon>
        <taxon>Embryophyta</taxon>
        <taxon>Tracheophyta</taxon>
        <taxon>Spermatophyta</taxon>
        <taxon>Magnoliopsida</taxon>
        <taxon>eudicotyledons</taxon>
        <taxon>Gunneridae</taxon>
        <taxon>Pentapetalae</taxon>
        <taxon>rosids</taxon>
        <taxon>fabids</taxon>
        <taxon>Rosales</taxon>
        <taxon>Rhamnaceae</taxon>
        <taxon>rhamnoid group</taxon>
        <taxon>Rhamneae</taxon>
        <taxon>Rhamnella</taxon>
    </lineage>
</organism>
<dbReference type="Gene3D" id="6.10.140.820">
    <property type="match status" value="1"/>
</dbReference>
<evidence type="ECO:0008006" key="13">
    <source>
        <dbReference type="Google" id="ProtNLM"/>
    </source>
</evidence>
<dbReference type="Gene3D" id="3.10.110.10">
    <property type="entry name" value="Ubiquitin Conjugating Enzyme"/>
    <property type="match status" value="1"/>
</dbReference>
<gene>
    <name evidence="11" type="ORF">FNV43_RR23321</name>
</gene>
<accession>A0A8K0DXV4</accession>
<dbReference type="GO" id="GO:0000813">
    <property type="term" value="C:ESCRT I complex"/>
    <property type="evidence" value="ECO:0007669"/>
    <property type="project" value="TreeGrafter"/>
</dbReference>
<keyword evidence="4" id="KW-0967">Endosome</keyword>
<evidence type="ECO:0000256" key="6">
    <source>
        <dbReference type="ARBA" id="ARBA00023054"/>
    </source>
</evidence>
<comment type="similarity">
    <text evidence="2">Belongs to the ubiquitin-conjugating enzyme family. UEV subfamily.</text>
</comment>
<dbReference type="GO" id="GO:0008333">
    <property type="term" value="P:endosome to lysosome transport"/>
    <property type="evidence" value="ECO:0007669"/>
    <property type="project" value="TreeGrafter"/>
</dbReference>
<keyword evidence="12" id="KW-1185">Reference proteome</keyword>
<evidence type="ECO:0000313" key="12">
    <source>
        <dbReference type="Proteomes" id="UP000796880"/>
    </source>
</evidence>
<dbReference type="CDD" id="cd11685">
    <property type="entry name" value="UEV_TSG101-like"/>
    <property type="match status" value="1"/>
</dbReference>
<evidence type="ECO:0000256" key="1">
    <source>
        <dbReference type="ARBA" id="ARBA00004177"/>
    </source>
</evidence>
<dbReference type="InterPro" id="IPR008883">
    <property type="entry name" value="UEV_N"/>
</dbReference>
<dbReference type="PANTHER" id="PTHR23306">
    <property type="entry name" value="TUMOR SUSCEPTIBILITY GENE 101 PROTEIN-RELATED"/>
    <property type="match status" value="1"/>
</dbReference>
<evidence type="ECO:0000259" key="10">
    <source>
        <dbReference type="PROSITE" id="PS51322"/>
    </source>
</evidence>
<dbReference type="PROSITE" id="PS51312">
    <property type="entry name" value="SB"/>
    <property type="match status" value="1"/>
</dbReference>
<feature type="domain" description="SB" evidence="9">
    <location>
        <begin position="274"/>
        <end position="341"/>
    </location>
</feature>
<dbReference type="SUPFAM" id="SSF140111">
    <property type="entry name" value="Endosomal sorting complex assembly domain"/>
    <property type="match status" value="1"/>
</dbReference>
<evidence type="ECO:0000256" key="8">
    <source>
        <dbReference type="SAM" id="Coils"/>
    </source>
</evidence>
<proteinExistence type="inferred from homology"/>
<dbReference type="GO" id="GO:0043130">
    <property type="term" value="F:ubiquitin binding"/>
    <property type="evidence" value="ECO:0007669"/>
    <property type="project" value="TreeGrafter"/>
</dbReference>
<keyword evidence="6 8" id="KW-0175">Coiled coil</keyword>
<dbReference type="PANTHER" id="PTHR23306:SF21">
    <property type="entry name" value="UBIQUITIN-CONJUGATING ENZYME_RWD-LIKE PROTEIN"/>
    <property type="match status" value="1"/>
</dbReference>
<reference evidence="11" key="1">
    <citation type="submission" date="2020-03" db="EMBL/GenBank/DDBJ databases">
        <title>A high-quality chromosome-level genome assembly of a woody plant with both climbing and erect habits, Rhamnella rubrinervis.</title>
        <authorList>
            <person name="Lu Z."/>
            <person name="Yang Y."/>
            <person name="Zhu X."/>
            <person name="Sun Y."/>
        </authorList>
    </citation>
    <scope>NUCLEOTIDE SEQUENCE</scope>
    <source>
        <strain evidence="11">BYM</strain>
        <tissue evidence="11">Leaf</tissue>
    </source>
</reference>
<dbReference type="Pfam" id="PF05743">
    <property type="entry name" value="UEV"/>
    <property type="match status" value="1"/>
</dbReference>
<dbReference type="GO" id="GO:0015031">
    <property type="term" value="P:protein transport"/>
    <property type="evidence" value="ECO:0007669"/>
    <property type="project" value="UniProtKB-UniRule"/>
</dbReference>
<evidence type="ECO:0000259" key="9">
    <source>
        <dbReference type="PROSITE" id="PS51312"/>
    </source>
</evidence>
<dbReference type="PROSITE" id="PS51322">
    <property type="entry name" value="UEV"/>
    <property type="match status" value="1"/>
</dbReference>
<dbReference type="InterPro" id="IPR016135">
    <property type="entry name" value="UBQ-conjugating_enzyme/RWD"/>
</dbReference>
<comment type="caution">
    <text evidence="11">The sequence shown here is derived from an EMBL/GenBank/DDBJ whole genome shotgun (WGS) entry which is preliminary data.</text>
</comment>
<name>A0A8K0DXV4_9ROSA</name>
<evidence type="ECO:0000256" key="3">
    <source>
        <dbReference type="ARBA" id="ARBA00022448"/>
    </source>
</evidence>
<dbReference type="OrthoDB" id="306304at2759"/>
<dbReference type="Pfam" id="PF09454">
    <property type="entry name" value="Vps23_core"/>
    <property type="match status" value="1"/>
</dbReference>
<sequence>MASPASVQFIETALCSTGPFALSYTDPNQKLVIRNHLLSLLQDHPTLTPSFDTFTHNDGTVMNLLYAAGELGVSNGGPPIPITIWLHENYPFVPPIVFVDSSNSPIHSHHPFTDPYGATTTPYMQTWQHPRCNLSKLVHNLIKLFSHDHPFSPSSSVHNGLSHPFLVSKMEALDRLAGSLHYDISTLKATTEEETKELLELQVELVKRVGIANGMVSGLEREKLRLKERAAELAEQSDMVMNWLRVHDRQAWVAAVGDEIENAFEITHADDDDGVDSKLVLDCLAADKAIEDLMYALDEAVERGVVSFQEYIRQVRGLGREQFYKKAMLLKLRGSAPSFIA</sequence>
<dbReference type="InterPro" id="IPR052070">
    <property type="entry name" value="ESCRT-I_UEV_domain"/>
</dbReference>
<evidence type="ECO:0000256" key="4">
    <source>
        <dbReference type="ARBA" id="ARBA00022753"/>
    </source>
</evidence>
<protein>
    <recommendedName>
        <fullName evidence="13">Protein ELC-like</fullName>
    </recommendedName>
</protein>
<feature type="domain" description="UEV" evidence="10">
    <location>
        <begin position="14"/>
        <end position="155"/>
    </location>
</feature>
<evidence type="ECO:0000256" key="7">
    <source>
        <dbReference type="PROSITE-ProRule" id="PRU00644"/>
    </source>
</evidence>